<dbReference type="RefSeq" id="WP_130485468.1">
    <property type="nucleotide sequence ID" value="NZ_SGWW01000003.1"/>
</dbReference>
<dbReference type="GO" id="GO:0045436">
    <property type="term" value="F:lycopene beta cyclase activity"/>
    <property type="evidence" value="ECO:0007669"/>
    <property type="project" value="UniProtKB-ARBA"/>
</dbReference>
<feature type="compositionally biased region" description="Low complexity" evidence="8">
    <location>
        <begin position="104"/>
        <end position="116"/>
    </location>
</feature>
<evidence type="ECO:0000256" key="5">
    <source>
        <dbReference type="ARBA" id="ARBA00022989"/>
    </source>
</evidence>
<feature type="transmembrane region" description="Helical" evidence="9">
    <location>
        <begin position="6"/>
        <end position="24"/>
    </location>
</feature>
<keyword evidence="3 9" id="KW-0812">Transmembrane</keyword>
<evidence type="ECO:0000256" key="7">
    <source>
        <dbReference type="ARBA" id="ARBA00023235"/>
    </source>
</evidence>
<evidence type="ECO:0000313" key="12">
    <source>
        <dbReference type="Proteomes" id="UP000293519"/>
    </source>
</evidence>
<dbReference type="InterPro" id="IPR017825">
    <property type="entry name" value="Lycopene_cyclase_dom"/>
</dbReference>
<keyword evidence="6 9" id="KW-0472">Membrane</keyword>
<dbReference type="Proteomes" id="UP000293519">
    <property type="component" value="Unassembled WGS sequence"/>
</dbReference>
<sequence>MTYTLLNIVFLAVVALVGVAAVLARRSPNWRAVGLASILMLALTAIFDNVIIGTGLVAYDDSLISGIRIGVAPIEDFAYTVAALVLLPAVWELLPKRHARAGGATASPATDARAATVDGSGSGQNKDS</sequence>
<keyword evidence="4" id="KW-0125">Carotenoid biosynthesis</keyword>
<evidence type="ECO:0000256" key="8">
    <source>
        <dbReference type="SAM" id="MobiDB-lite"/>
    </source>
</evidence>
<dbReference type="EMBL" id="SGWW01000003">
    <property type="protein sequence ID" value="RZS56184.1"/>
    <property type="molecule type" value="Genomic_DNA"/>
</dbReference>
<keyword evidence="12" id="KW-1185">Reference proteome</keyword>
<dbReference type="GO" id="GO:0016020">
    <property type="term" value="C:membrane"/>
    <property type="evidence" value="ECO:0007669"/>
    <property type="project" value="UniProtKB-SubCell"/>
</dbReference>
<evidence type="ECO:0000256" key="6">
    <source>
        <dbReference type="ARBA" id="ARBA00023136"/>
    </source>
</evidence>
<evidence type="ECO:0000256" key="4">
    <source>
        <dbReference type="ARBA" id="ARBA00022746"/>
    </source>
</evidence>
<dbReference type="Pfam" id="PF18916">
    <property type="entry name" value="Lycopene_cyc"/>
    <property type="match status" value="1"/>
</dbReference>
<feature type="transmembrane region" description="Helical" evidence="9">
    <location>
        <begin position="36"/>
        <end position="57"/>
    </location>
</feature>
<feature type="domain" description="Lycopene cyclase" evidence="10">
    <location>
        <begin position="2"/>
        <end position="93"/>
    </location>
</feature>
<evidence type="ECO:0000313" key="11">
    <source>
        <dbReference type="EMBL" id="RZS56184.1"/>
    </source>
</evidence>
<dbReference type="GO" id="GO:0016872">
    <property type="term" value="F:intramolecular lyase activity"/>
    <property type="evidence" value="ECO:0007669"/>
    <property type="project" value="InterPro"/>
</dbReference>
<evidence type="ECO:0000256" key="2">
    <source>
        <dbReference type="ARBA" id="ARBA00004829"/>
    </source>
</evidence>
<reference evidence="11 12" key="1">
    <citation type="journal article" date="2015" name="Stand. Genomic Sci.">
        <title>Genomic Encyclopedia of Bacterial and Archaeal Type Strains, Phase III: the genomes of soil and plant-associated and newly described type strains.</title>
        <authorList>
            <person name="Whitman W.B."/>
            <person name="Woyke T."/>
            <person name="Klenk H.P."/>
            <person name="Zhou Y."/>
            <person name="Lilburn T.G."/>
            <person name="Beck B.J."/>
            <person name="De Vos P."/>
            <person name="Vandamme P."/>
            <person name="Eisen J.A."/>
            <person name="Garrity G."/>
            <person name="Hugenholtz P."/>
            <person name="Kyrpides N.C."/>
        </authorList>
    </citation>
    <scope>NUCLEOTIDE SEQUENCE [LARGE SCALE GENOMIC DNA]</scope>
    <source>
        <strain evidence="11 12">CV2</strain>
    </source>
</reference>
<accession>A0A4Q7LNK2</accession>
<comment type="pathway">
    <text evidence="2">Carotenoid biosynthesis.</text>
</comment>
<dbReference type="GO" id="GO:0016117">
    <property type="term" value="P:carotenoid biosynthetic process"/>
    <property type="evidence" value="ECO:0007669"/>
    <property type="project" value="UniProtKB-KW"/>
</dbReference>
<evidence type="ECO:0000256" key="3">
    <source>
        <dbReference type="ARBA" id="ARBA00022692"/>
    </source>
</evidence>
<comment type="subcellular location">
    <subcellularLocation>
        <location evidence="1">Membrane</location>
        <topology evidence="1">Multi-pass membrane protein</topology>
    </subcellularLocation>
</comment>
<evidence type="ECO:0000259" key="10">
    <source>
        <dbReference type="Pfam" id="PF18916"/>
    </source>
</evidence>
<dbReference type="AlphaFoldDB" id="A0A4Q7LNK2"/>
<keyword evidence="5 9" id="KW-1133">Transmembrane helix</keyword>
<proteinExistence type="predicted"/>
<dbReference type="NCBIfam" id="TIGR03462">
    <property type="entry name" value="CarR_dom_SF"/>
    <property type="match status" value="1"/>
</dbReference>
<organism evidence="11 12">
    <name type="scientific">Microcella putealis</name>
    <dbReference type="NCBI Taxonomy" id="337005"/>
    <lineage>
        <taxon>Bacteria</taxon>
        <taxon>Bacillati</taxon>
        <taxon>Actinomycetota</taxon>
        <taxon>Actinomycetes</taxon>
        <taxon>Micrococcales</taxon>
        <taxon>Microbacteriaceae</taxon>
        <taxon>Microcella</taxon>
    </lineage>
</organism>
<gene>
    <name evidence="11" type="ORF">EV141_1636</name>
</gene>
<evidence type="ECO:0000256" key="9">
    <source>
        <dbReference type="SAM" id="Phobius"/>
    </source>
</evidence>
<dbReference type="OrthoDB" id="4411839at2"/>
<comment type="caution">
    <text evidence="11">The sequence shown here is derived from an EMBL/GenBank/DDBJ whole genome shotgun (WGS) entry which is preliminary data.</text>
</comment>
<protein>
    <submittedName>
        <fullName evidence="11">Lycopene cyclase domain-containing protein</fullName>
    </submittedName>
</protein>
<feature type="region of interest" description="Disordered" evidence="8">
    <location>
        <begin position="102"/>
        <end position="128"/>
    </location>
</feature>
<evidence type="ECO:0000256" key="1">
    <source>
        <dbReference type="ARBA" id="ARBA00004141"/>
    </source>
</evidence>
<name>A0A4Q7LNK2_9MICO</name>
<keyword evidence="7" id="KW-0413">Isomerase</keyword>
<feature type="transmembrane region" description="Helical" evidence="9">
    <location>
        <begin position="77"/>
        <end position="94"/>
    </location>
</feature>